<proteinExistence type="predicted"/>
<feature type="transmembrane region" description="Helical" evidence="1">
    <location>
        <begin position="519"/>
        <end position="542"/>
    </location>
</feature>
<keyword evidence="1" id="KW-0812">Transmembrane</keyword>
<dbReference type="OrthoDB" id="9776609at2"/>
<protein>
    <submittedName>
        <fullName evidence="2">Uncharacterized iron-regulated membrane protein</fullName>
    </submittedName>
</protein>
<reference evidence="3" key="1">
    <citation type="submission" date="2016-10" db="EMBL/GenBank/DDBJ databases">
        <authorList>
            <person name="Varghese N."/>
        </authorList>
    </citation>
    <scope>NUCLEOTIDE SEQUENCE [LARGE SCALE GENOMIC DNA]</scope>
    <source>
        <strain evidence="3">GAS106B</strain>
    </source>
</reference>
<feature type="transmembrane region" description="Helical" evidence="1">
    <location>
        <begin position="21"/>
        <end position="44"/>
    </location>
</feature>
<feature type="transmembrane region" description="Helical" evidence="1">
    <location>
        <begin position="418"/>
        <end position="440"/>
    </location>
</feature>
<feature type="transmembrane region" description="Helical" evidence="1">
    <location>
        <begin position="219"/>
        <end position="243"/>
    </location>
</feature>
<dbReference type="AlphaFoldDB" id="A0A1H1JPI4"/>
<feature type="transmembrane region" description="Helical" evidence="1">
    <location>
        <begin position="461"/>
        <end position="479"/>
    </location>
</feature>
<dbReference type="InterPro" id="IPR005625">
    <property type="entry name" value="PepSY-ass_TM"/>
</dbReference>
<dbReference type="Pfam" id="PF03929">
    <property type="entry name" value="PepSY_TM"/>
    <property type="match status" value="1"/>
</dbReference>
<dbReference type="EMBL" id="FNKP01000003">
    <property type="protein sequence ID" value="SDR51904.1"/>
    <property type="molecule type" value="Genomic_DNA"/>
</dbReference>
<keyword evidence="1" id="KW-1133">Transmembrane helix</keyword>
<feature type="transmembrane region" description="Helical" evidence="1">
    <location>
        <begin position="494"/>
        <end position="512"/>
    </location>
</feature>
<feature type="transmembrane region" description="Helical" evidence="1">
    <location>
        <begin position="90"/>
        <end position="114"/>
    </location>
</feature>
<dbReference type="Proteomes" id="UP000183487">
    <property type="component" value="Unassembled WGS sequence"/>
</dbReference>
<evidence type="ECO:0000313" key="2">
    <source>
        <dbReference type="EMBL" id="SDR51904.1"/>
    </source>
</evidence>
<sequence length="593" mass="65189">MVSRLWRVVSASSRGGLTSRIGVAILGGYALAALSSVATLLLPISRTEAVIAGLLASFIVYAGAVIWVFATRKPGHSEKRAGLRQSMANLHTWTGLLAGWLLYAVFLTGTVSFYRDEISVWMRPELASPHANEPVTQSVDRIVAHLAEIAPDSPQWLISVPGKRGNAAHAMWRDASGFVEGTFDPVSGERVSVRDTQGGDFFYSFHFNLYYVPPVVGRWLIGVMAMFMLISIISGVITHKKILADFFTFRSGKGQRSWLDAHNAFSVLALPFHLMITYTGLVTLALLYMPWGMKAAFPTQAARNAAVSQINAFVPPGERSGQHAPLTPIAPLIRAAEARWGARAVRNITITNPGDRSARVLVARSESGRVSTSPQFLLFDATDGRLLRVQDHVGPAAETRGVLYALHIGRFADLPTRALYFMLGLAGTAMVGTGLVMWTVKRRPRLPNPDRPPFGFRLVEHLNVATIVGLPIAMTAYLYANRLLPESLAQRAEWEIRVFFVVWAATFVYVACRTPARAWAELLTCAAIMFALLPCVDLLTTHGLLFSRLVDGDWLFACFDLALFALAVLFARLAVRVRRRERAIGSQGRECTR</sequence>
<name>A0A1H1JPI4_9BURK</name>
<dbReference type="PANTHER" id="PTHR34219">
    <property type="entry name" value="IRON-REGULATED INNER MEMBRANE PROTEIN-RELATED"/>
    <property type="match status" value="1"/>
</dbReference>
<accession>A0A1H1JPI4</accession>
<dbReference type="PANTHER" id="PTHR34219:SF4">
    <property type="entry name" value="PEPSY DOMAIN-CONTAINING PROTEIN"/>
    <property type="match status" value="1"/>
</dbReference>
<feature type="transmembrane region" description="Helical" evidence="1">
    <location>
        <begin position="264"/>
        <end position="289"/>
    </location>
</feature>
<gene>
    <name evidence="2" type="ORF">SAMN05443245_7053</name>
</gene>
<evidence type="ECO:0000256" key="1">
    <source>
        <dbReference type="SAM" id="Phobius"/>
    </source>
</evidence>
<evidence type="ECO:0000313" key="3">
    <source>
        <dbReference type="Proteomes" id="UP000183487"/>
    </source>
</evidence>
<keyword evidence="1" id="KW-0472">Membrane</keyword>
<feature type="transmembrane region" description="Helical" evidence="1">
    <location>
        <begin position="554"/>
        <end position="575"/>
    </location>
</feature>
<organism evidence="2 3">
    <name type="scientific">Paraburkholderia fungorum</name>
    <dbReference type="NCBI Taxonomy" id="134537"/>
    <lineage>
        <taxon>Bacteria</taxon>
        <taxon>Pseudomonadati</taxon>
        <taxon>Pseudomonadota</taxon>
        <taxon>Betaproteobacteria</taxon>
        <taxon>Burkholderiales</taxon>
        <taxon>Burkholderiaceae</taxon>
        <taxon>Paraburkholderia</taxon>
    </lineage>
</organism>
<feature type="transmembrane region" description="Helical" evidence="1">
    <location>
        <begin position="50"/>
        <end position="70"/>
    </location>
</feature>
<keyword evidence="3" id="KW-1185">Reference proteome</keyword>
<dbReference type="RefSeq" id="WP_143026463.1">
    <property type="nucleotide sequence ID" value="NZ_FNKP01000003.1"/>
</dbReference>